<sequence>MSSHDLVFLATTNALSHISSVLGCIASVGTTAKVTINAHGVHFTAYNDNQTIRVALTLAKSLFTSFTLNGDHNSRESNTQGSLTQDSDQLVESEISLSLDVQLFVESVNIHTSHQTSFGGNNTSTNTDKNEIECTFSYQGDGHPFAVIFEDTAILERVEFQTYGDQEDFEERFSLDETELVLNTLLNGSLLYDVMKDLKDVNTDALIVYVKDNPIPSNRKLVFISQSEIGHSKLQYPSQKIYLQDLSVWRPQKMNDNLLEFNQTISDSLTCYYRFETWAKIFRSFKISNRIKLQKSISGLTSTSLLVRNPHDQSYTGSVIDFRFWENVNDEEIDNQNWEYCYNNTYVERLVEDDQNIKIIQYALSNNLDPNQVTLDDYLKRRETRPHTRPEVIETPFIVLDDNFNSHKETELNSTRKTPASSTIDIPLFL</sequence>
<keyword evidence="7" id="KW-1185">Reference proteome</keyword>
<proteinExistence type="inferred from homology"/>
<dbReference type="Gene3D" id="3.70.10.10">
    <property type="match status" value="1"/>
</dbReference>
<evidence type="ECO:0000313" key="6">
    <source>
        <dbReference type="EMBL" id="ANZ73536.1"/>
    </source>
</evidence>
<protein>
    <submittedName>
        <fullName evidence="6">BA75_00625T0</fullName>
    </submittedName>
</protein>
<keyword evidence="3" id="KW-0227">DNA damage</keyword>
<dbReference type="Pfam" id="PF02144">
    <property type="entry name" value="Rad1"/>
    <property type="match status" value="1"/>
</dbReference>
<evidence type="ECO:0000256" key="4">
    <source>
        <dbReference type="ARBA" id="ARBA00023204"/>
    </source>
</evidence>
<evidence type="ECO:0000256" key="2">
    <source>
        <dbReference type="ARBA" id="ARBA00010991"/>
    </source>
</evidence>
<accession>A0A1B2J6D3</accession>
<gene>
    <name evidence="6" type="primary">RAD17</name>
    <name evidence="6" type="ORF">ATY40_BA7500625</name>
</gene>
<name>A0A1B2J6D3_PICPA</name>
<dbReference type="PANTHER" id="PTHR10870:SF0">
    <property type="entry name" value="CELL CYCLE CHECKPOINT PROTEIN RAD1"/>
    <property type="match status" value="1"/>
</dbReference>
<dbReference type="PANTHER" id="PTHR10870">
    <property type="entry name" value="CELL CYCLE CHECKPOINT PROTEIN RAD1"/>
    <property type="match status" value="1"/>
</dbReference>
<evidence type="ECO:0000256" key="1">
    <source>
        <dbReference type="ARBA" id="ARBA00004123"/>
    </source>
</evidence>
<dbReference type="InterPro" id="IPR046938">
    <property type="entry name" value="DNA_clamp_sf"/>
</dbReference>
<comment type="similarity">
    <text evidence="2">Belongs to the rad1 family.</text>
</comment>
<dbReference type="GO" id="GO:0030896">
    <property type="term" value="C:checkpoint clamp complex"/>
    <property type="evidence" value="ECO:0007669"/>
    <property type="project" value="TreeGrafter"/>
</dbReference>
<dbReference type="InterPro" id="IPR003021">
    <property type="entry name" value="Rad1_Rec1_Rad17"/>
</dbReference>
<keyword evidence="4" id="KW-0234">DNA repair</keyword>
<reference evidence="6 7" key="1">
    <citation type="submission" date="2016-02" db="EMBL/GenBank/DDBJ databases">
        <title>Comparative genomic and transcriptomic foundation for Pichia pastoris.</title>
        <authorList>
            <person name="Love K.R."/>
            <person name="Shah K.A."/>
            <person name="Whittaker C.A."/>
            <person name="Wu J."/>
            <person name="Bartlett M.C."/>
            <person name="Ma D."/>
            <person name="Leeson R.L."/>
            <person name="Priest M."/>
            <person name="Young S.K."/>
            <person name="Love J.C."/>
        </authorList>
    </citation>
    <scope>NUCLEOTIDE SEQUENCE [LARGE SCALE GENOMIC DNA]</scope>
    <source>
        <strain evidence="6 7">ATCC 28485</strain>
    </source>
</reference>
<dbReference type="SUPFAM" id="SSF55979">
    <property type="entry name" value="DNA clamp"/>
    <property type="match status" value="1"/>
</dbReference>
<dbReference type="EMBL" id="CP014584">
    <property type="protein sequence ID" value="ANZ73536.1"/>
    <property type="molecule type" value="Genomic_DNA"/>
</dbReference>
<evidence type="ECO:0000313" key="7">
    <source>
        <dbReference type="Proteomes" id="UP000094565"/>
    </source>
</evidence>
<keyword evidence="5" id="KW-0539">Nucleus</keyword>
<comment type="subcellular location">
    <subcellularLocation>
        <location evidence="1">Nucleus</location>
    </subcellularLocation>
</comment>
<dbReference type="AlphaFoldDB" id="A0A1B2J6D3"/>
<evidence type="ECO:0000256" key="3">
    <source>
        <dbReference type="ARBA" id="ARBA00022763"/>
    </source>
</evidence>
<dbReference type="GO" id="GO:0006281">
    <property type="term" value="P:DNA repair"/>
    <property type="evidence" value="ECO:0007669"/>
    <property type="project" value="UniProtKB-KW"/>
</dbReference>
<dbReference type="GO" id="GO:0000077">
    <property type="term" value="P:DNA damage checkpoint signaling"/>
    <property type="evidence" value="ECO:0007669"/>
    <property type="project" value="InterPro"/>
</dbReference>
<dbReference type="Proteomes" id="UP000094565">
    <property type="component" value="Chromosome 1"/>
</dbReference>
<organism evidence="6 7">
    <name type="scientific">Komagataella pastoris</name>
    <name type="common">Yeast</name>
    <name type="synonym">Pichia pastoris</name>
    <dbReference type="NCBI Taxonomy" id="4922"/>
    <lineage>
        <taxon>Eukaryota</taxon>
        <taxon>Fungi</taxon>
        <taxon>Dikarya</taxon>
        <taxon>Ascomycota</taxon>
        <taxon>Saccharomycotina</taxon>
        <taxon>Pichiomycetes</taxon>
        <taxon>Pichiales</taxon>
        <taxon>Pichiaceae</taxon>
        <taxon>Komagataella</taxon>
    </lineage>
</organism>
<dbReference type="OrthoDB" id="3981260at2759"/>
<evidence type="ECO:0000256" key="5">
    <source>
        <dbReference type="ARBA" id="ARBA00023242"/>
    </source>
</evidence>